<evidence type="ECO:0000256" key="2">
    <source>
        <dbReference type="ARBA" id="ARBA00022670"/>
    </source>
</evidence>
<dbReference type="CDD" id="cd03145">
    <property type="entry name" value="GAT1_cyanophycinase"/>
    <property type="match status" value="1"/>
</dbReference>
<dbReference type="Pfam" id="PF03575">
    <property type="entry name" value="Peptidase_S51"/>
    <property type="match status" value="1"/>
</dbReference>
<dbReference type="EMBL" id="GDIQ01061020">
    <property type="protein sequence ID" value="JAN33717.1"/>
    <property type="molecule type" value="Transcribed_RNA"/>
</dbReference>
<dbReference type="OrthoDB" id="4666063at2759"/>
<dbReference type="PANTHER" id="PTHR36175:SF1">
    <property type="entry name" value="CYANOPHYCINASE"/>
    <property type="match status" value="1"/>
</dbReference>
<evidence type="ECO:0000256" key="4">
    <source>
        <dbReference type="ARBA" id="ARBA00022825"/>
    </source>
</evidence>
<reference evidence="5" key="1">
    <citation type="submission" date="2015-10" db="EMBL/GenBank/DDBJ databases">
        <title>EvidentialGene: Evidence-directed Construction of Complete mRNA Transcriptomes without Genomes.</title>
        <authorList>
            <person name="Gilbert D.G."/>
        </authorList>
    </citation>
    <scope>NUCLEOTIDE SEQUENCE</scope>
</reference>
<dbReference type="SUPFAM" id="SSF52317">
    <property type="entry name" value="Class I glutamine amidotransferase-like"/>
    <property type="match status" value="1"/>
</dbReference>
<dbReference type="GO" id="GO:0006508">
    <property type="term" value="P:proteolysis"/>
    <property type="evidence" value="ECO:0007669"/>
    <property type="project" value="UniProtKB-KW"/>
</dbReference>
<organism evidence="5">
    <name type="scientific">Daphnia magna</name>
    <dbReference type="NCBI Taxonomy" id="35525"/>
    <lineage>
        <taxon>Eukaryota</taxon>
        <taxon>Metazoa</taxon>
        <taxon>Ecdysozoa</taxon>
        <taxon>Arthropoda</taxon>
        <taxon>Crustacea</taxon>
        <taxon>Branchiopoda</taxon>
        <taxon>Diplostraca</taxon>
        <taxon>Cladocera</taxon>
        <taxon>Anomopoda</taxon>
        <taxon>Daphniidae</taxon>
        <taxon>Daphnia</taxon>
    </lineage>
</organism>
<keyword evidence="4" id="KW-0720">Serine protease</keyword>
<keyword evidence="2" id="KW-0645">Protease</keyword>
<sequence>MGLLVFAFLTSLVGLAASQSLVLVGGGLTDGNADVWNKVIELAGGPGVARIGVFTTASSDPIGAAAYYVDMFVNTYGAASATYIPVTENSNNADDQSVVELVRQQTGFFFGGGDQLRILTALRPDGRDTLVLAALKDMLKSGAVVGGTSAGTACQSAAVMITSGSSWNALTYGAFSGGPKPLNPDYLTYDENGGLGLLTGWVTDTHFSERGREGRLIRLLQDTRDRNIGTTRGFGVDEDMALVVTDLYTRPVGTVIGSSGGVFFADVSKTIVVPSPNTFYTGVSAHYLTQDDWIDLTTGNITFATWKSALKGNEYYLNAEVSTDILSATMNRRWAVAADQFFDNRRDDSIAHLSFERNPRYEVIFDRLSGAGYGGYFPNNANKFAVSYENLQVAIHENTIA</sequence>
<keyword evidence="3" id="KW-0378">Hydrolase</keyword>
<dbReference type="InterPro" id="IPR005320">
    <property type="entry name" value="Peptidase_S51"/>
</dbReference>
<evidence type="ECO:0000256" key="1">
    <source>
        <dbReference type="ARBA" id="ARBA00006534"/>
    </source>
</evidence>
<name>A0A0P5J277_9CRUS</name>
<dbReference type="InterPro" id="IPR029062">
    <property type="entry name" value="Class_I_gatase-like"/>
</dbReference>
<comment type="similarity">
    <text evidence="1">Belongs to the peptidase S51 family.</text>
</comment>
<evidence type="ECO:0000256" key="3">
    <source>
        <dbReference type="ARBA" id="ARBA00022801"/>
    </source>
</evidence>
<proteinExistence type="inferred from homology"/>
<dbReference type="Gene3D" id="3.40.50.880">
    <property type="match status" value="1"/>
</dbReference>
<evidence type="ECO:0000313" key="5">
    <source>
        <dbReference type="EMBL" id="JAN33717.1"/>
    </source>
</evidence>
<dbReference type="AlphaFoldDB" id="A0A0P5J277"/>
<protein>
    <submittedName>
        <fullName evidence="5">Uncharacterized protein</fullName>
    </submittedName>
</protein>
<dbReference type="PANTHER" id="PTHR36175">
    <property type="entry name" value="CYANOPHYCINASE"/>
    <property type="match status" value="1"/>
</dbReference>
<accession>A0A0P5J277</accession>
<dbReference type="GO" id="GO:0008236">
    <property type="term" value="F:serine-type peptidase activity"/>
    <property type="evidence" value="ECO:0007669"/>
    <property type="project" value="UniProtKB-KW"/>
</dbReference>